<accession>A0A816KEH7</accession>
<evidence type="ECO:0000313" key="1">
    <source>
        <dbReference type="EMBL" id="CAF1914543.1"/>
    </source>
</evidence>
<gene>
    <name evidence="1" type="ORF">DARMORV10_C02P36320.1</name>
</gene>
<proteinExistence type="predicted"/>
<sequence>MNLELPVFDGFRCHYRLLRVQVKLISELVNGCLKEKFMFRDWSIFYSNHKIFSSSTTSPMFLVVHLFKLKDNHQMEFCYGVSVSGKLSRLLKGRFSGLLSLSSSDEEGSRWFFRSRHDALFLCTTTAWFHHLPRFFWFDGNTGHMNLAFVRIWSETCPSDCEGTSQSFAHQTRDCSSNGEVWGYGFMMTCSKISKHVFSSNMQGFGNLRSLNLTSCKRPTQFPDLLKATNLEAVKPSSCVNWEV</sequence>
<protein>
    <submittedName>
        <fullName evidence="1">(rape) hypothetical protein</fullName>
    </submittedName>
</protein>
<reference evidence="1" key="1">
    <citation type="submission" date="2021-01" db="EMBL/GenBank/DDBJ databases">
        <authorList>
            <consortium name="Genoscope - CEA"/>
            <person name="William W."/>
        </authorList>
    </citation>
    <scope>NUCLEOTIDE SEQUENCE</scope>
</reference>
<name>A0A816KEH7_BRANA</name>
<dbReference type="EMBL" id="HG994366">
    <property type="protein sequence ID" value="CAF1914543.1"/>
    <property type="molecule type" value="Genomic_DNA"/>
</dbReference>
<dbReference type="Proteomes" id="UP001295469">
    <property type="component" value="Chromosome C02"/>
</dbReference>
<organism evidence="1">
    <name type="scientific">Brassica napus</name>
    <name type="common">Rape</name>
    <dbReference type="NCBI Taxonomy" id="3708"/>
    <lineage>
        <taxon>Eukaryota</taxon>
        <taxon>Viridiplantae</taxon>
        <taxon>Streptophyta</taxon>
        <taxon>Embryophyta</taxon>
        <taxon>Tracheophyta</taxon>
        <taxon>Spermatophyta</taxon>
        <taxon>Magnoliopsida</taxon>
        <taxon>eudicotyledons</taxon>
        <taxon>Gunneridae</taxon>
        <taxon>Pentapetalae</taxon>
        <taxon>rosids</taxon>
        <taxon>malvids</taxon>
        <taxon>Brassicales</taxon>
        <taxon>Brassicaceae</taxon>
        <taxon>Brassiceae</taxon>
        <taxon>Brassica</taxon>
    </lineage>
</organism>
<dbReference type="AlphaFoldDB" id="A0A816KEH7"/>